<evidence type="ECO:0000256" key="7">
    <source>
        <dbReference type="SAM" id="Phobius"/>
    </source>
</evidence>
<evidence type="ECO:0000256" key="5">
    <source>
        <dbReference type="ARBA" id="ARBA00022989"/>
    </source>
</evidence>
<feature type="transmembrane region" description="Helical" evidence="7">
    <location>
        <begin position="359"/>
        <end position="375"/>
    </location>
</feature>
<dbReference type="PROSITE" id="PS50850">
    <property type="entry name" value="MFS"/>
    <property type="match status" value="1"/>
</dbReference>
<feature type="transmembrane region" description="Helical" evidence="7">
    <location>
        <begin position="330"/>
        <end position="353"/>
    </location>
</feature>
<feature type="domain" description="Major facilitator superfamily (MFS) profile" evidence="8">
    <location>
        <begin position="16"/>
        <end position="460"/>
    </location>
</feature>
<dbReference type="Gene3D" id="1.20.1250.20">
    <property type="entry name" value="MFS general substrate transporter like domains"/>
    <property type="match status" value="1"/>
</dbReference>
<evidence type="ECO:0000259" key="8">
    <source>
        <dbReference type="PROSITE" id="PS50850"/>
    </source>
</evidence>
<feature type="transmembrane region" description="Helical" evidence="7">
    <location>
        <begin position="52"/>
        <end position="73"/>
    </location>
</feature>
<evidence type="ECO:0000256" key="1">
    <source>
        <dbReference type="ARBA" id="ARBA00004651"/>
    </source>
</evidence>
<organism evidence="9 10">
    <name type="scientific">Pararhizobium polonicum</name>
    <dbReference type="NCBI Taxonomy" id="1612624"/>
    <lineage>
        <taxon>Bacteria</taxon>
        <taxon>Pseudomonadati</taxon>
        <taxon>Pseudomonadota</taxon>
        <taxon>Alphaproteobacteria</taxon>
        <taxon>Hyphomicrobiales</taxon>
        <taxon>Rhizobiaceae</taxon>
        <taxon>Rhizobium/Agrobacterium group</taxon>
        <taxon>Pararhizobium</taxon>
    </lineage>
</organism>
<evidence type="ECO:0000313" key="9">
    <source>
        <dbReference type="EMBL" id="OBZ97574.1"/>
    </source>
</evidence>
<feature type="transmembrane region" description="Helical" evidence="7">
    <location>
        <begin position="140"/>
        <end position="164"/>
    </location>
</feature>
<dbReference type="AlphaFoldDB" id="A0A1C7PCV9"/>
<evidence type="ECO:0000256" key="6">
    <source>
        <dbReference type="ARBA" id="ARBA00023136"/>
    </source>
</evidence>
<keyword evidence="5 7" id="KW-1133">Transmembrane helix</keyword>
<keyword evidence="2" id="KW-0813">Transport</keyword>
<evidence type="ECO:0000313" key="10">
    <source>
        <dbReference type="Proteomes" id="UP000093111"/>
    </source>
</evidence>
<dbReference type="PANTHER" id="PTHR42718">
    <property type="entry name" value="MAJOR FACILITATOR SUPERFAMILY MULTIDRUG TRANSPORTER MFSC"/>
    <property type="match status" value="1"/>
</dbReference>
<sequence length="473" mass="49625">MSQPPTSSGERSLMLLSLSISAAFLMEALDSTIIVSAIPAIAANFGVQALRVNLAISLYLVTLAAMIPASGWLADRFGAKRVFLWAMAGFMVTSIVAALSQSLEMLVGMRVLQAVAGAFMTPVGRLLLIRAAPKEQLAAAIAWMSMPTLIGPVLGPLVGGYIVTYADWRWIFAVKMPFGIAGIIYAARLLPADDAGVAHRFDVIGFSFCALFLGATQLVLDQLVHVSLPLPAIVALVVIMPMAGGSFLVHARRSAKPALDLSLLKLRLFNIGFFAGGLSRIGFNALPFLLQLQLQIGFGWSAAHAGSVVFIVAAGALVLKPLMRRVLARFGFRTTLVGNALIGAAATAALGFATPQTPLAVIVMLVFVFGLNRSLQFNTTNTLLFADIPKERQSASTSLGGVGQQLSMGLGISIAAVLVAQLQNLGVTAPASAMSCAIFIIAGLTALSGLYFLKLDPADGAAVSHHRAVLQRS</sequence>
<feature type="transmembrane region" description="Helical" evidence="7">
    <location>
        <begin position="226"/>
        <end position="248"/>
    </location>
</feature>
<name>A0A1C7PCV9_9HYPH</name>
<evidence type="ECO:0000256" key="3">
    <source>
        <dbReference type="ARBA" id="ARBA00022475"/>
    </source>
</evidence>
<gene>
    <name evidence="9" type="ORF">ADU59_00770</name>
</gene>
<dbReference type="Pfam" id="PF07690">
    <property type="entry name" value="MFS_1"/>
    <property type="match status" value="2"/>
</dbReference>
<feature type="transmembrane region" description="Helical" evidence="7">
    <location>
        <begin position="170"/>
        <end position="191"/>
    </location>
</feature>
<feature type="transmembrane region" description="Helical" evidence="7">
    <location>
        <begin position="268"/>
        <end position="290"/>
    </location>
</feature>
<dbReference type="EMBL" id="LGLV01000001">
    <property type="protein sequence ID" value="OBZ97574.1"/>
    <property type="molecule type" value="Genomic_DNA"/>
</dbReference>
<accession>A0A1C7PCV9</accession>
<protein>
    <submittedName>
        <fullName evidence="9">Multidrug transporter</fullName>
    </submittedName>
</protein>
<dbReference type="PANTHER" id="PTHR42718:SF46">
    <property type="entry name" value="BLR6921 PROTEIN"/>
    <property type="match status" value="1"/>
</dbReference>
<dbReference type="InterPro" id="IPR036259">
    <property type="entry name" value="MFS_trans_sf"/>
</dbReference>
<feature type="transmembrane region" description="Helical" evidence="7">
    <location>
        <begin position="203"/>
        <end position="220"/>
    </location>
</feature>
<dbReference type="PATRIC" id="fig|1612624.7.peg.163"/>
<dbReference type="GO" id="GO:0005886">
    <property type="term" value="C:plasma membrane"/>
    <property type="evidence" value="ECO:0007669"/>
    <property type="project" value="UniProtKB-SubCell"/>
</dbReference>
<feature type="transmembrane region" description="Helical" evidence="7">
    <location>
        <begin position="396"/>
        <end position="420"/>
    </location>
</feature>
<comment type="caution">
    <text evidence="9">The sequence shown here is derived from an EMBL/GenBank/DDBJ whole genome shotgun (WGS) entry which is preliminary data.</text>
</comment>
<keyword evidence="6 7" id="KW-0472">Membrane</keyword>
<feature type="transmembrane region" description="Helical" evidence="7">
    <location>
        <begin position="111"/>
        <end position="128"/>
    </location>
</feature>
<evidence type="ECO:0000256" key="4">
    <source>
        <dbReference type="ARBA" id="ARBA00022692"/>
    </source>
</evidence>
<proteinExistence type="predicted"/>
<feature type="transmembrane region" description="Helical" evidence="7">
    <location>
        <begin position="432"/>
        <end position="453"/>
    </location>
</feature>
<dbReference type="Gene3D" id="1.20.1720.10">
    <property type="entry name" value="Multidrug resistance protein D"/>
    <property type="match status" value="1"/>
</dbReference>
<keyword evidence="10" id="KW-1185">Reference proteome</keyword>
<keyword evidence="4 7" id="KW-0812">Transmembrane</keyword>
<reference evidence="9 10" key="1">
    <citation type="journal article" date="2016" name="Syst. Appl. Microbiol.">
        <title>Pararhizobium polonicum sp. nov. isolated from tumors on stone fruit rootstocks.</title>
        <authorList>
            <person name="Pulawska J."/>
            <person name="Kuzmanovic N."/>
            <person name="Willems A."/>
            <person name="Pothier J.F."/>
        </authorList>
    </citation>
    <scope>NUCLEOTIDE SEQUENCE [LARGE SCALE GENOMIC DNA]</scope>
    <source>
        <strain evidence="9 10">F5.1</strain>
        <plasmid evidence="9">pF5.1a</plasmid>
    </source>
</reference>
<dbReference type="InterPro" id="IPR020846">
    <property type="entry name" value="MFS_dom"/>
</dbReference>
<dbReference type="Proteomes" id="UP000093111">
    <property type="component" value="Plasmid pF5.1a"/>
</dbReference>
<dbReference type="InterPro" id="IPR011701">
    <property type="entry name" value="MFS"/>
</dbReference>
<dbReference type="SUPFAM" id="SSF103473">
    <property type="entry name" value="MFS general substrate transporter"/>
    <property type="match status" value="1"/>
</dbReference>
<evidence type="ECO:0000256" key="2">
    <source>
        <dbReference type="ARBA" id="ARBA00022448"/>
    </source>
</evidence>
<dbReference type="GO" id="GO:0022857">
    <property type="term" value="F:transmembrane transporter activity"/>
    <property type="evidence" value="ECO:0007669"/>
    <property type="project" value="InterPro"/>
</dbReference>
<feature type="transmembrane region" description="Helical" evidence="7">
    <location>
        <begin position="296"/>
        <end position="318"/>
    </location>
</feature>
<keyword evidence="9" id="KW-0614">Plasmid</keyword>
<feature type="transmembrane region" description="Helical" evidence="7">
    <location>
        <begin position="82"/>
        <end position="99"/>
    </location>
</feature>
<geneLocation type="plasmid" evidence="10">
    <name>pf5.1a</name>
</geneLocation>
<keyword evidence="3" id="KW-1003">Cell membrane</keyword>
<comment type="subcellular location">
    <subcellularLocation>
        <location evidence="1">Cell membrane</location>
        <topology evidence="1">Multi-pass membrane protein</topology>
    </subcellularLocation>
</comment>